<dbReference type="GO" id="GO:0008237">
    <property type="term" value="F:metallopeptidase activity"/>
    <property type="evidence" value="ECO:0007669"/>
    <property type="project" value="UniProtKB-KW"/>
</dbReference>
<keyword evidence="2" id="KW-0645">Protease</keyword>
<accession>A0A4R4P4R9</accession>
<evidence type="ECO:0000256" key="6">
    <source>
        <dbReference type="ARBA" id="ARBA00022997"/>
    </source>
</evidence>
<comment type="caution">
    <text evidence="9">The sequence shown here is derived from an EMBL/GenBank/DDBJ whole genome shotgun (WGS) entry which is preliminary data.</text>
</comment>
<evidence type="ECO:0000256" key="5">
    <source>
        <dbReference type="ARBA" id="ARBA00022833"/>
    </source>
</evidence>
<dbReference type="GO" id="GO:0046872">
    <property type="term" value="F:metal ion binding"/>
    <property type="evidence" value="ECO:0007669"/>
    <property type="project" value="UniProtKB-KW"/>
</dbReference>
<dbReference type="Proteomes" id="UP000295075">
    <property type="component" value="Unassembled WGS sequence"/>
</dbReference>
<evidence type="ECO:0000256" key="7">
    <source>
        <dbReference type="ARBA" id="ARBA00023049"/>
    </source>
</evidence>
<evidence type="ECO:0000256" key="1">
    <source>
        <dbReference type="ARBA" id="ARBA00001362"/>
    </source>
</evidence>
<evidence type="ECO:0000256" key="8">
    <source>
        <dbReference type="ARBA" id="ARBA00023316"/>
    </source>
</evidence>
<name>A0A4R4P4R9_9ACTN</name>
<evidence type="ECO:0000313" key="9">
    <source>
        <dbReference type="EMBL" id="TDC17045.1"/>
    </source>
</evidence>
<keyword evidence="4" id="KW-0378">Hydrolase</keyword>
<evidence type="ECO:0000256" key="3">
    <source>
        <dbReference type="ARBA" id="ARBA00022723"/>
    </source>
</evidence>
<dbReference type="GO" id="GO:0006508">
    <property type="term" value="P:proteolysis"/>
    <property type="evidence" value="ECO:0007669"/>
    <property type="project" value="UniProtKB-KW"/>
</dbReference>
<dbReference type="InterPro" id="IPR000755">
    <property type="entry name" value="A_A_dipeptidase"/>
</dbReference>
<sequence length="187" mass="20564">MPEIVSISDPVITQLPVVECWEPLIDLRTLAVLRLDERRADAEGAYAYLRRSVADRLIVAQTLLPRGLRLLIVEGYRPQDCRRICFDEYCDAVAPHVAGAAIDLTLATISGQELPLGSFGVDPVDVSEEVSRNRNILSAALGAVNLVSGPTEWWHWSFGDRHWAFTSNAAAAFYGPIPTLADGLKLH</sequence>
<dbReference type="InterPro" id="IPR009045">
    <property type="entry name" value="Zn_M74/Hedgehog-like"/>
</dbReference>
<dbReference type="GO" id="GO:0160237">
    <property type="term" value="F:D-Ala-D-Ala dipeptidase activity"/>
    <property type="evidence" value="ECO:0007669"/>
    <property type="project" value="UniProtKB-EC"/>
</dbReference>
<dbReference type="AlphaFoldDB" id="A0A4R4P4R9"/>
<proteinExistence type="predicted"/>
<keyword evidence="3" id="KW-0479">Metal-binding</keyword>
<dbReference type="SUPFAM" id="SSF55166">
    <property type="entry name" value="Hedgehog/DD-peptidase"/>
    <property type="match status" value="1"/>
</dbReference>
<keyword evidence="8" id="KW-0961">Cell wall biogenesis/degradation</keyword>
<dbReference type="GO" id="GO:0071555">
    <property type="term" value="P:cell wall organization"/>
    <property type="evidence" value="ECO:0007669"/>
    <property type="project" value="UniProtKB-KW"/>
</dbReference>
<keyword evidence="7" id="KW-0482">Metalloprotease</keyword>
<dbReference type="EMBL" id="SMKA01000287">
    <property type="protein sequence ID" value="TDC17045.1"/>
    <property type="molecule type" value="Genomic_DNA"/>
</dbReference>
<evidence type="ECO:0000256" key="4">
    <source>
        <dbReference type="ARBA" id="ARBA00022801"/>
    </source>
</evidence>
<evidence type="ECO:0000313" key="10">
    <source>
        <dbReference type="Proteomes" id="UP000295075"/>
    </source>
</evidence>
<dbReference type="PANTHER" id="PTHR43126">
    <property type="entry name" value="D-ALANYL-D-ALANINE DIPEPTIDASE"/>
    <property type="match status" value="1"/>
</dbReference>
<keyword evidence="5" id="KW-0862">Zinc</keyword>
<keyword evidence="6" id="KW-0224">Dipeptidase</keyword>
<reference evidence="9 10" key="1">
    <citation type="submission" date="2019-03" db="EMBL/GenBank/DDBJ databases">
        <title>Draft genome sequences of novel Actinobacteria.</title>
        <authorList>
            <person name="Sahin N."/>
            <person name="Ay H."/>
            <person name="Saygin H."/>
        </authorList>
    </citation>
    <scope>NUCLEOTIDE SEQUENCE [LARGE SCALE GENOMIC DNA]</scope>
    <source>
        <strain evidence="9 10">JCM 30547</strain>
    </source>
</reference>
<keyword evidence="10" id="KW-1185">Reference proteome</keyword>
<comment type="catalytic activity">
    <reaction evidence="1">
        <text>D-alanyl-D-alanine + H2O = 2 D-alanine</text>
        <dbReference type="Rhea" id="RHEA:20661"/>
        <dbReference type="ChEBI" id="CHEBI:15377"/>
        <dbReference type="ChEBI" id="CHEBI:57416"/>
        <dbReference type="ChEBI" id="CHEBI:57822"/>
        <dbReference type="EC" id="3.4.13.22"/>
    </reaction>
</comment>
<gene>
    <name evidence="9" type="ORF">E1261_37800</name>
</gene>
<organism evidence="9 10">
    <name type="scientific">Kribbella albertanoniae</name>
    <dbReference type="NCBI Taxonomy" id="1266829"/>
    <lineage>
        <taxon>Bacteria</taxon>
        <taxon>Bacillati</taxon>
        <taxon>Actinomycetota</taxon>
        <taxon>Actinomycetes</taxon>
        <taxon>Propionibacteriales</taxon>
        <taxon>Kribbellaceae</taxon>
        <taxon>Kribbella</taxon>
    </lineage>
</organism>
<evidence type="ECO:0000256" key="2">
    <source>
        <dbReference type="ARBA" id="ARBA00022670"/>
    </source>
</evidence>
<dbReference type="OrthoDB" id="9801430at2"/>
<protein>
    <submittedName>
        <fullName evidence="9">Dipeptidase</fullName>
    </submittedName>
</protein>
<dbReference type="PANTHER" id="PTHR43126:SF2">
    <property type="entry name" value="D-ALANYL-D-ALANINE DIPEPTIDASE"/>
    <property type="match status" value="1"/>
</dbReference>
<dbReference type="Gene3D" id="3.30.1380.10">
    <property type="match status" value="1"/>
</dbReference>